<comment type="caution">
    <text evidence="2">The sequence shown here is derived from an EMBL/GenBank/DDBJ whole genome shotgun (WGS) entry which is preliminary data.</text>
</comment>
<evidence type="ECO:0008006" key="4">
    <source>
        <dbReference type="Google" id="ProtNLM"/>
    </source>
</evidence>
<name>A0ABW7P8C7_9ACTN</name>
<accession>A0ABW7P8C7</accession>
<feature type="chain" id="PRO_5046048678" description="Secreted protein" evidence="1">
    <location>
        <begin position="29"/>
        <end position="158"/>
    </location>
</feature>
<keyword evidence="3" id="KW-1185">Reference proteome</keyword>
<sequence length="158" mass="17158">MQRLRNVRRTAALSVAALALAATANVTAAGTASANGWPYCTDTPSGWGAWTIKACAWWSTADDAVWAATEANALPHATDVRLYTQLWRSCDGNRTWQMVDSTAYRGGTHAGPTDEGVGRWYDSTHSVTRGSCSFQAHSWLDESGVTRANSWAVMWGWS</sequence>
<dbReference type="RefSeq" id="WP_395508268.1">
    <property type="nucleotide sequence ID" value="NZ_JBBDHD010000007.1"/>
</dbReference>
<keyword evidence="1" id="KW-0732">Signal</keyword>
<organism evidence="2 3">
    <name type="scientific">Streptomyces racemochromogenes</name>
    <dbReference type="NCBI Taxonomy" id="67353"/>
    <lineage>
        <taxon>Bacteria</taxon>
        <taxon>Bacillati</taxon>
        <taxon>Actinomycetota</taxon>
        <taxon>Actinomycetes</taxon>
        <taxon>Kitasatosporales</taxon>
        <taxon>Streptomycetaceae</taxon>
        <taxon>Streptomyces</taxon>
    </lineage>
</organism>
<dbReference type="EMBL" id="JBBDHD010000007">
    <property type="protein sequence ID" value="MFH7594331.1"/>
    <property type="molecule type" value="Genomic_DNA"/>
</dbReference>
<protein>
    <recommendedName>
        <fullName evidence="4">Secreted protein</fullName>
    </recommendedName>
</protein>
<reference evidence="2 3" key="1">
    <citation type="submission" date="2024-03" db="EMBL/GenBank/DDBJ databases">
        <title>Whole genome sequencing of Streptomyces racemochromogenes, to identify antimicrobial biosynthetic gene clusters.</title>
        <authorList>
            <person name="Suryawanshi P."/>
            <person name="Krishnaraj P.U."/>
            <person name="Arun Y.P."/>
            <person name="Suryawanshi M.P."/>
            <person name="Rakshit O."/>
        </authorList>
    </citation>
    <scope>NUCLEOTIDE SEQUENCE [LARGE SCALE GENOMIC DNA]</scope>
    <source>
        <strain evidence="2 3">AUDT626</strain>
    </source>
</reference>
<evidence type="ECO:0000313" key="3">
    <source>
        <dbReference type="Proteomes" id="UP001610631"/>
    </source>
</evidence>
<evidence type="ECO:0000313" key="2">
    <source>
        <dbReference type="EMBL" id="MFH7594331.1"/>
    </source>
</evidence>
<dbReference type="Proteomes" id="UP001610631">
    <property type="component" value="Unassembled WGS sequence"/>
</dbReference>
<gene>
    <name evidence="2" type="ORF">WDV06_04395</name>
</gene>
<proteinExistence type="predicted"/>
<evidence type="ECO:0000256" key="1">
    <source>
        <dbReference type="SAM" id="SignalP"/>
    </source>
</evidence>
<feature type="signal peptide" evidence="1">
    <location>
        <begin position="1"/>
        <end position="28"/>
    </location>
</feature>